<accession>A0ABS6SMT1</accession>
<dbReference type="InterPro" id="IPR008621">
    <property type="entry name" value="Cbb3-typ_cyt_oxidase_comp"/>
</dbReference>
<sequence>MTDYETLRQFADSYGLLAMAIIFVSLCLWPFRPGSRDRNHYAAHSILEDHEDGE</sequence>
<dbReference type="CDD" id="cd01324">
    <property type="entry name" value="cbb3_Oxidase_CcoQ"/>
    <property type="match status" value="1"/>
</dbReference>
<reference evidence="2 3" key="1">
    <citation type="submission" date="2021-04" db="EMBL/GenBank/DDBJ databases">
        <authorList>
            <person name="Pira H."/>
            <person name="Risdian C."/>
            <person name="Wink J."/>
        </authorList>
    </citation>
    <scope>NUCLEOTIDE SEQUENCE [LARGE SCALE GENOMIC DNA]</scope>
    <source>
        <strain evidence="2 3">WH131</strain>
    </source>
</reference>
<dbReference type="RefSeq" id="WP_218316962.1">
    <property type="nucleotide sequence ID" value="NZ_JAGSPB010000002.1"/>
</dbReference>
<gene>
    <name evidence="2" type="ORF">KCG45_09180</name>
</gene>
<evidence type="ECO:0000313" key="3">
    <source>
        <dbReference type="Proteomes" id="UP000699975"/>
    </source>
</evidence>
<dbReference type="Pfam" id="PF05545">
    <property type="entry name" value="FixQ"/>
    <property type="match status" value="1"/>
</dbReference>
<keyword evidence="1" id="KW-0812">Transmembrane</keyword>
<keyword evidence="1" id="KW-1133">Transmembrane helix</keyword>
<evidence type="ECO:0000313" key="2">
    <source>
        <dbReference type="EMBL" id="MBV7266350.1"/>
    </source>
</evidence>
<evidence type="ECO:0000256" key="1">
    <source>
        <dbReference type="SAM" id="Phobius"/>
    </source>
</evidence>
<dbReference type="Proteomes" id="UP000699975">
    <property type="component" value="Unassembled WGS sequence"/>
</dbReference>
<comment type="caution">
    <text evidence="2">The sequence shown here is derived from an EMBL/GenBank/DDBJ whole genome shotgun (WGS) entry which is preliminary data.</text>
</comment>
<feature type="transmembrane region" description="Helical" evidence="1">
    <location>
        <begin position="13"/>
        <end position="31"/>
    </location>
</feature>
<keyword evidence="1" id="KW-0472">Membrane</keyword>
<name>A0ABS6SMT1_9SPHN</name>
<dbReference type="EMBL" id="JAGSPB010000002">
    <property type="protein sequence ID" value="MBV7266350.1"/>
    <property type="molecule type" value="Genomic_DNA"/>
</dbReference>
<proteinExistence type="predicted"/>
<protein>
    <submittedName>
        <fullName evidence="2">Cbb3-type cytochrome c oxidase subunit 3</fullName>
    </submittedName>
</protein>
<organism evidence="2 3">
    <name type="scientific">Erythrobacter ani</name>
    <dbReference type="NCBI Taxonomy" id="2827235"/>
    <lineage>
        <taxon>Bacteria</taxon>
        <taxon>Pseudomonadati</taxon>
        <taxon>Pseudomonadota</taxon>
        <taxon>Alphaproteobacteria</taxon>
        <taxon>Sphingomonadales</taxon>
        <taxon>Erythrobacteraceae</taxon>
        <taxon>Erythrobacter/Porphyrobacter group</taxon>
        <taxon>Erythrobacter</taxon>
    </lineage>
</organism>
<keyword evidence="3" id="KW-1185">Reference proteome</keyword>